<dbReference type="RefSeq" id="WP_117348776.1">
    <property type="nucleotide sequence ID" value="NZ_CP031742.1"/>
</dbReference>
<dbReference type="InterPro" id="IPR045401">
    <property type="entry name" value="GAP1-M"/>
</dbReference>
<proteinExistence type="predicted"/>
<evidence type="ECO:0000259" key="2">
    <source>
        <dbReference type="Pfam" id="PF20013"/>
    </source>
</evidence>
<name>A0A385D8M1_9ACTN</name>
<gene>
    <name evidence="5" type="ORF">D0C37_05050</name>
</gene>
<dbReference type="Pfam" id="PF20013">
    <property type="entry name" value="GAP1-N2"/>
    <property type="match status" value="1"/>
</dbReference>
<dbReference type="GeneID" id="300113569"/>
<dbReference type="KEGG" id="sky:D0C37_05050"/>
<protein>
    <submittedName>
        <fullName evidence="5">Uncharacterized protein</fullName>
    </submittedName>
</protein>
<feature type="domain" description="GTPase-associated protein 1 N-terminal" evidence="2">
    <location>
        <begin position="5"/>
        <end position="125"/>
    </location>
</feature>
<dbReference type="InterPro" id="IPR045402">
    <property type="entry name" value="GAP1-N2"/>
</dbReference>
<feature type="domain" description="GTPase-associated protein 1 middle" evidence="3">
    <location>
        <begin position="141"/>
        <end position="238"/>
    </location>
</feature>
<feature type="domain" description="GTPase-associated protein 1-like C-terminal" evidence="4">
    <location>
        <begin position="259"/>
        <end position="763"/>
    </location>
</feature>
<accession>A0A385D8M1</accession>
<evidence type="ECO:0000313" key="6">
    <source>
        <dbReference type="Proteomes" id="UP000259636"/>
    </source>
</evidence>
<dbReference type="Pfam" id="PF20014">
    <property type="entry name" value="GAP1-M"/>
    <property type="match status" value="1"/>
</dbReference>
<dbReference type="Proteomes" id="UP000259636">
    <property type="component" value="Chromosome"/>
</dbReference>
<organism evidence="5 6">
    <name type="scientific">Streptomyces koyangensis</name>
    <dbReference type="NCBI Taxonomy" id="188770"/>
    <lineage>
        <taxon>Bacteria</taxon>
        <taxon>Bacillati</taxon>
        <taxon>Actinomycetota</taxon>
        <taxon>Actinomycetes</taxon>
        <taxon>Kitasatosporales</taxon>
        <taxon>Streptomycetaceae</taxon>
        <taxon>Streptomyces</taxon>
        <taxon>Streptomyces aurantiacus group</taxon>
    </lineage>
</organism>
<dbReference type="EMBL" id="CP031742">
    <property type="protein sequence ID" value="AXQ54027.1"/>
    <property type="molecule type" value="Genomic_DNA"/>
</dbReference>
<dbReference type="AlphaFoldDB" id="A0A385D8M1"/>
<dbReference type="InterPro" id="IPR049532">
    <property type="entry name" value="GAP1-like_C"/>
</dbReference>
<evidence type="ECO:0000313" key="5">
    <source>
        <dbReference type="EMBL" id="AXQ54027.1"/>
    </source>
</evidence>
<evidence type="ECO:0000259" key="3">
    <source>
        <dbReference type="Pfam" id="PF20014"/>
    </source>
</evidence>
<sequence length="789" mass="83070">MSLAQLHHTSSGPGLAAVSPGVPPGIRKTAEHLFGYVPPRGTPPHPTPAEVDRLPTAFSLTTMEDGSLLLSHTAPVAAGGPAGLTAHTHAVHLPHGAALPDDALPVFCWGAPQWARTTPEGGVPKPVAAFTPARELSRGSLTQFAATRTPWLADFFAAIRTLVADPASPPLVVVERDPVAVARWLALAATALPPAEAHRLTFTTYTRVPAHGHRIAGMLPEDYAALDDPGRYRVLDCSAAPPPPRPVPDLWARLCARVWLAGAPGLFKETAHSPEPGCLAAAAVRTGVQVDAEARAVAAAWIAAAGPAVGQSELAAFVTALSATADQSDPVEAPALTGLREALRGRLPVSQLEPLTATALTAAIRTDMPRLPFLYAGDLGPALRDRLASRLRSDIRRGLTDPESAPLGRPLALLRIAEALGVDHADLLPELTSRAARAVFADPEAAAGIDELRSTLTGSPSVRNAVVDRLDALAAEEPAAGARVLAALPLEVDRFTAPHLLLCSLPVPEGDRVAAVEGLLRTGGLSPMTAPEALGTAARRVWPEVPPSGDEARRLLAATGSDTHRTAGTLPLLLRAAFEARPDDKEAGPLATDLLNSFAPDLTARDRAALDLLLYTDGLGTPAEGTEWVRHLTEHATAAAPLPDALRTRAERALAHRLLAGDADDIAELSDLARSGDPALLAAYAEVASEDATVQRLRTDPAYAAACFRDWSSHPGATPAWDETRLSLLTTVLRPVVRALPSEEVRQIEHLLASHRTTLAEEFRAASQGRLTRLTRGLTHRGRRRGTQP</sequence>
<dbReference type="Pfam" id="PF20052">
    <property type="entry name" value="GAP1-C"/>
    <property type="match status" value="1"/>
</dbReference>
<reference evidence="5 6" key="1">
    <citation type="submission" date="2018-08" db="EMBL/GenBank/DDBJ databases">
        <authorList>
            <person name="Ferrada E.E."/>
            <person name="Latorre B.A."/>
        </authorList>
    </citation>
    <scope>NUCLEOTIDE SEQUENCE [LARGE SCALE GENOMIC DNA]</scope>
    <source>
        <strain evidence="5 6">VK-A60T</strain>
    </source>
</reference>
<evidence type="ECO:0000259" key="4">
    <source>
        <dbReference type="Pfam" id="PF20052"/>
    </source>
</evidence>
<evidence type="ECO:0000256" key="1">
    <source>
        <dbReference type="SAM" id="MobiDB-lite"/>
    </source>
</evidence>
<feature type="region of interest" description="Disordered" evidence="1">
    <location>
        <begin position="1"/>
        <end position="24"/>
    </location>
</feature>